<name>A0A9Q3L8V5_9BACT</name>
<dbReference type="InterPro" id="IPR006379">
    <property type="entry name" value="HAD-SF_hydro_IIB"/>
</dbReference>
<dbReference type="EMBL" id="JABZFG010000001">
    <property type="protein sequence ID" value="MBW0602391.1"/>
    <property type="molecule type" value="Genomic_DNA"/>
</dbReference>
<comment type="cofactor">
    <cofactor evidence="1">
        <name>Mg(2+)</name>
        <dbReference type="ChEBI" id="CHEBI:18420"/>
    </cofactor>
</comment>
<reference evidence="2" key="1">
    <citation type="journal article" date="2021" name="Genes Genomics">
        <title>Comparative genomic analysis of Mycoplasma anatis strains.</title>
        <authorList>
            <person name="Zhou Q."/>
            <person name="Mai K."/>
            <person name="Yang D."/>
            <person name="Liu J."/>
            <person name="Yan Z."/>
            <person name="Luo C."/>
            <person name="Tan Y."/>
            <person name="Cao S."/>
            <person name="Zhou Q."/>
            <person name="Chen L."/>
            <person name="Chen F."/>
        </authorList>
    </citation>
    <scope>NUCLEOTIDE SEQUENCE</scope>
    <source>
        <strain evidence="2">DP07</strain>
    </source>
</reference>
<dbReference type="PANTHER" id="PTHR10000:SF8">
    <property type="entry name" value="HAD SUPERFAMILY HYDROLASE-LIKE, TYPE 3"/>
    <property type="match status" value="1"/>
</dbReference>
<dbReference type="PANTHER" id="PTHR10000">
    <property type="entry name" value="PHOSPHOSERINE PHOSPHATASE"/>
    <property type="match status" value="1"/>
</dbReference>
<dbReference type="AlphaFoldDB" id="A0A9Q3L8V5"/>
<dbReference type="Proteomes" id="UP000746160">
    <property type="component" value="Unassembled WGS sequence"/>
</dbReference>
<dbReference type="RefSeq" id="WP_218674948.1">
    <property type="nucleotide sequence ID" value="NZ_CP054878.1"/>
</dbReference>
<organism evidence="2 3">
    <name type="scientific">Mycoplasmopsis anatis</name>
    <dbReference type="NCBI Taxonomy" id="171279"/>
    <lineage>
        <taxon>Bacteria</taxon>
        <taxon>Bacillati</taxon>
        <taxon>Mycoplasmatota</taxon>
        <taxon>Mycoplasmoidales</taxon>
        <taxon>Metamycoplasmataceae</taxon>
        <taxon>Mycoplasmopsis</taxon>
    </lineage>
</organism>
<evidence type="ECO:0000313" key="3">
    <source>
        <dbReference type="Proteomes" id="UP000746160"/>
    </source>
</evidence>
<dbReference type="GO" id="GO:0000287">
    <property type="term" value="F:magnesium ion binding"/>
    <property type="evidence" value="ECO:0007669"/>
    <property type="project" value="TreeGrafter"/>
</dbReference>
<gene>
    <name evidence="2" type="ORF">MADP07_00099</name>
</gene>
<dbReference type="Pfam" id="PF08282">
    <property type="entry name" value="Hydrolase_3"/>
    <property type="match status" value="1"/>
</dbReference>
<protein>
    <submittedName>
        <fullName evidence="2">HAD-IIB family hydrolase</fullName>
    </submittedName>
</protein>
<evidence type="ECO:0000313" key="2">
    <source>
        <dbReference type="EMBL" id="MBW0602391.1"/>
    </source>
</evidence>
<dbReference type="GO" id="GO:0005829">
    <property type="term" value="C:cytosol"/>
    <property type="evidence" value="ECO:0007669"/>
    <property type="project" value="TreeGrafter"/>
</dbReference>
<keyword evidence="2" id="KW-0378">Hydrolase</keyword>
<comment type="caution">
    <text evidence="2">The sequence shown here is derived from an EMBL/GenBank/DDBJ whole genome shotgun (WGS) entry which is preliminary data.</text>
</comment>
<sequence>MDKIIKKPKIIFIDLDGTSLDIKDSSHSNFSLENINAIEEVSKEIPIIVSTGRGYNSETLRILKTINAKNFILWNGAKIFIDNKEVVSKKIDEQVLRNLLLDISKSKVLGILNSDLKKSFTNSIIFKIIDVFKGFKNNDNYLNSVPFDTFKVLVFAISKRKLSKLKAEWSEKYKGVLQIAFCGKQNSIIEITSATASKGISEKEYCEMFGINPENAMHIGDSMNDASAKNMIGTVVAMKNSSDLFKDIADIVLDFDYKNAGLAKFIRQFVNSKK</sequence>
<accession>A0A9Q3L8V5</accession>
<dbReference type="NCBIfam" id="TIGR01484">
    <property type="entry name" value="HAD-SF-IIB"/>
    <property type="match status" value="1"/>
</dbReference>
<dbReference type="GO" id="GO:0016791">
    <property type="term" value="F:phosphatase activity"/>
    <property type="evidence" value="ECO:0007669"/>
    <property type="project" value="TreeGrafter"/>
</dbReference>
<proteinExistence type="predicted"/>
<evidence type="ECO:0000256" key="1">
    <source>
        <dbReference type="ARBA" id="ARBA00001946"/>
    </source>
</evidence>